<reference evidence="2" key="1">
    <citation type="journal article" date="2019" name="bioRxiv">
        <title>The Genome of the Zebra Mussel, Dreissena polymorpha: A Resource for Invasive Species Research.</title>
        <authorList>
            <person name="McCartney M.A."/>
            <person name="Auch B."/>
            <person name="Kono T."/>
            <person name="Mallez S."/>
            <person name="Zhang Y."/>
            <person name="Obille A."/>
            <person name="Becker A."/>
            <person name="Abrahante J.E."/>
            <person name="Garbe J."/>
            <person name="Badalamenti J.P."/>
            <person name="Herman A."/>
            <person name="Mangelson H."/>
            <person name="Liachko I."/>
            <person name="Sullivan S."/>
            <person name="Sone E.D."/>
            <person name="Koren S."/>
            <person name="Silverstein K.A.T."/>
            <person name="Beckman K.B."/>
            <person name="Gohl D.M."/>
        </authorList>
    </citation>
    <scope>NUCLEOTIDE SEQUENCE</scope>
    <source>
        <strain evidence="2">Duluth1</strain>
        <tissue evidence="2">Whole animal</tissue>
    </source>
</reference>
<dbReference type="EMBL" id="JAIWYP010000009">
    <property type="protein sequence ID" value="KAH3775228.1"/>
    <property type="molecule type" value="Genomic_DNA"/>
</dbReference>
<keyword evidence="3" id="KW-1185">Reference proteome</keyword>
<feature type="region of interest" description="Disordered" evidence="1">
    <location>
        <begin position="35"/>
        <end position="56"/>
    </location>
</feature>
<organism evidence="2 3">
    <name type="scientific">Dreissena polymorpha</name>
    <name type="common">Zebra mussel</name>
    <name type="synonym">Mytilus polymorpha</name>
    <dbReference type="NCBI Taxonomy" id="45954"/>
    <lineage>
        <taxon>Eukaryota</taxon>
        <taxon>Metazoa</taxon>
        <taxon>Spiralia</taxon>
        <taxon>Lophotrochozoa</taxon>
        <taxon>Mollusca</taxon>
        <taxon>Bivalvia</taxon>
        <taxon>Autobranchia</taxon>
        <taxon>Heteroconchia</taxon>
        <taxon>Euheterodonta</taxon>
        <taxon>Imparidentia</taxon>
        <taxon>Neoheterodontei</taxon>
        <taxon>Myida</taxon>
        <taxon>Dreissenoidea</taxon>
        <taxon>Dreissenidae</taxon>
        <taxon>Dreissena</taxon>
    </lineage>
</organism>
<gene>
    <name evidence="2" type="ORF">DPMN_176628</name>
</gene>
<reference evidence="2" key="2">
    <citation type="submission" date="2020-11" db="EMBL/GenBank/DDBJ databases">
        <authorList>
            <person name="McCartney M.A."/>
            <person name="Auch B."/>
            <person name="Kono T."/>
            <person name="Mallez S."/>
            <person name="Becker A."/>
            <person name="Gohl D.M."/>
            <person name="Silverstein K.A.T."/>
            <person name="Koren S."/>
            <person name="Bechman K.B."/>
            <person name="Herman A."/>
            <person name="Abrahante J.E."/>
            <person name="Garbe J."/>
        </authorList>
    </citation>
    <scope>NUCLEOTIDE SEQUENCE</scope>
    <source>
        <strain evidence="2">Duluth1</strain>
        <tissue evidence="2">Whole animal</tissue>
    </source>
</reference>
<dbReference type="AlphaFoldDB" id="A0A9D4E9G1"/>
<evidence type="ECO:0000256" key="1">
    <source>
        <dbReference type="SAM" id="MobiDB-lite"/>
    </source>
</evidence>
<evidence type="ECO:0000313" key="2">
    <source>
        <dbReference type="EMBL" id="KAH3775228.1"/>
    </source>
</evidence>
<dbReference type="Proteomes" id="UP000828390">
    <property type="component" value="Unassembled WGS sequence"/>
</dbReference>
<comment type="caution">
    <text evidence="2">The sequence shown here is derived from an EMBL/GenBank/DDBJ whole genome shotgun (WGS) entry which is preliminary data.</text>
</comment>
<proteinExistence type="predicted"/>
<evidence type="ECO:0000313" key="3">
    <source>
        <dbReference type="Proteomes" id="UP000828390"/>
    </source>
</evidence>
<accession>A0A9D4E9G1</accession>
<protein>
    <submittedName>
        <fullName evidence="2">Uncharacterized protein</fullName>
    </submittedName>
</protein>
<sequence length="56" mass="6234">MSILSLHKKCLKTECHFASFSQISEVYEVRDKCFNGSAGGYKNKSKDTSPVDSTDD</sequence>
<name>A0A9D4E9G1_DREPO</name>